<dbReference type="AlphaFoldDB" id="A0A975B435"/>
<accession>A0A975B435</accession>
<sequence>MRIDPVDGDKEVIEKALNEYGLVIGVIGDDTNVKGGIS</sequence>
<keyword evidence="2" id="KW-1185">Reference proteome</keyword>
<name>A0A975B435_9BACT</name>
<reference evidence="1" key="1">
    <citation type="journal article" date="2021" name="Microb. Physiol.">
        <title>Proteogenomic Insights into the Physiology of Marine, Sulfate-Reducing, Filamentous Desulfonema limicola and Desulfonema magnum.</title>
        <authorList>
            <person name="Schnaars V."/>
            <person name="Wohlbrand L."/>
            <person name="Scheve S."/>
            <person name="Hinrichs C."/>
            <person name="Reinhardt R."/>
            <person name="Rabus R."/>
        </authorList>
    </citation>
    <scope>NUCLEOTIDE SEQUENCE</scope>
    <source>
        <strain evidence="1">5ac10</strain>
    </source>
</reference>
<dbReference type="EMBL" id="CP061799">
    <property type="protein sequence ID" value="QTA78384.1"/>
    <property type="molecule type" value="Genomic_DNA"/>
</dbReference>
<gene>
    <name evidence="1" type="ORF">dnl_06060</name>
</gene>
<evidence type="ECO:0000313" key="1">
    <source>
        <dbReference type="EMBL" id="QTA78384.1"/>
    </source>
</evidence>
<dbReference type="KEGG" id="dli:dnl_06060"/>
<protein>
    <submittedName>
        <fullName evidence="1">Uncharacterized protein</fullName>
    </submittedName>
</protein>
<organism evidence="1 2">
    <name type="scientific">Desulfonema limicola</name>
    <dbReference type="NCBI Taxonomy" id="45656"/>
    <lineage>
        <taxon>Bacteria</taxon>
        <taxon>Pseudomonadati</taxon>
        <taxon>Thermodesulfobacteriota</taxon>
        <taxon>Desulfobacteria</taxon>
        <taxon>Desulfobacterales</taxon>
        <taxon>Desulfococcaceae</taxon>
        <taxon>Desulfonema</taxon>
    </lineage>
</organism>
<evidence type="ECO:0000313" key="2">
    <source>
        <dbReference type="Proteomes" id="UP000663720"/>
    </source>
</evidence>
<dbReference type="Proteomes" id="UP000663720">
    <property type="component" value="Chromosome"/>
</dbReference>
<proteinExistence type="predicted"/>